<evidence type="ECO:0000256" key="3">
    <source>
        <dbReference type="ARBA" id="ARBA00023163"/>
    </source>
</evidence>
<dbReference type="Pfam" id="PF12833">
    <property type="entry name" value="HTH_18"/>
    <property type="match status" value="1"/>
</dbReference>
<dbReference type="PANTHER" id="PTHR46796:SF2">
    <property type="entry name" value="TRANSCRIPTIONAL REGULATORY PROTEIN"/>
    <property type="match status" value="1"/>
</dbReference>
<dbReference type="PROSITE" id="PS01124">
    <property type="entry name" value="HTH_ARAC_FAMILY_2"/>
    <property type="match status" value="1"/>
</dbReference>
<dbReference type="SMART" id="SM00342">
    <property type="entry name" value="HTH_ARAC"/>
    <property type="match status" value="1"/>
</dbReference>
<evidence type="ECO:0000259" key="4">
    <source>
        <dbReference type="PROSITE" id="PS01124"/>
    </source>
</evidence>
<keyword evidence="3" id="KW-0804">Transcription</keyword>
<dbReference type="SUPFAM" id="SSF46689">
    <property type="entry name" value="Homeodomain-like"/>
    <property type="match status" value="2"/>
</dbReference>
<evidence type="ECO:0000313" key="5">
    <source>
        <dbReference type="EMBL" id="ENN87856.1"/>
    </source>
</evidence>
<dbReference type="SUPFAM" id="SSF51215">
    <property type="entry name" value="Regulatory protein AraC"/>
    <property type="match status" value="1"/>
</dbReference>
<dbReference type="InterPro" id="IPR018060">
    <property type="entry name" value="HTH_AraC"/>
</dbReference>
<dbReference type="AlphaFoldDB" id="N6V414"/>
<evidence type="ECO:0000313" key="6">
    <source>
        <dbReference type="Proteomes" id="UP000012429"/>
    </source>
</evidence>
<dbReference type="PANTHER" id="PTHR46796">
    <property type="entry name" value="HTH-TYPE TRANSCRIPTIONAL ACTIVATOR RHAS-RELATED"/>
    <property type="match status" value="1"/>
</dbReference>
<evidence type="ECO:0000256" key="2">
    <source>
        <dbReference type="ARBA" id="ARBA00023125"/>
    </source>
</evidence>
<dbReference type="InterPro" id="IPR014710">
    <property type="entry name" value="RmlC-like_jellyroll"/>
</dbReference>
<dbReference type="Pfam" id="PF02311">
    <property type="entry name" value="AraC_binding"/>
    <property type="match status" value="1"/>
</dbReference>
<feature type="domain" description="HTH araC/xylS-type" evidence="4">
    <location>
        <begin position="203"/>
        <end position="300"/>
    </location>
</feature>
<keyword evidence="2" id="KW-0238">DNA-binding</keyword>
<dbReference type="Gene3D" id="1.10.10.60">
    <property type="entry name" value="Homeodomain-like"/>
    <property type="match status" value="2"/>
</dbReference>
<proteinExistence type="predicted"/>
<dbReference type="EMBL" id="AQHN01000055">
    <property type="protein sequence ID" value="ENN87856.1"/>
    <property type="molecule type" value="Genomic_DNA"/>
</dbReference>
<accession>N6V414</accession>
<dbReference type="GO" id="GO:0003700">
    <property type="term" value="F:DNA-binding transcription factor activity"/>
    <property type="evidence" value="ECO:0007669"/>
    <property type="project" value="InterPro"/>
</dbReference>
<reference evidence="5 6" key="1">
    <citation type="journal article" date="2012" name="BMC Genomics">
        <title>Genomic basis of broad host range and environmental adaptability of Rhizobium tropici CIAT 899 and Rhizobium sp. PRF 81 which are used in inoculants for common bean (Phaseolus vulgaris L.).</title>
        <authorList>
            <person name="Ormeno-Orrillo E."/>
            <person name="Menna P."/>
            <person name="Almeida L.G."/>
            <person name="Ollero F.J."/>
            <person name="Nicolas M.F."/>
            <person name="Pains Rodrigues E."/>
            <person name="Shigueyoshi Nakatani A."/>
            <person name="Silva Batista J.S."/>
            <person name="Oliveira Chueire L.M."/>
            <person name="Souza R.C."/>
            <person name="Ribeiro Vasconcelos A.T."/>
            <person name="Megias M."/>
            <person name="Hungria M."/>
            <person name="Martinez-Romero E."/>
        </authorList>
    </citation>
    <scope>NUCLEOTIDE SEQUENCE [LARGE SCALE GENOMIC DNA]</scope>
    <source>
        <strain evidence="5 6">PRF 81</strain>
    </source>
</reference>
<evidence type="ECO:0000256" key="1">
    <source>
        <dbReference type="ARBA" id="ARBA00023015"/>
    </source>
</evidence>
<name>N6V414_9HYPH</name>
<sequence length="301" mass="32509">MIVSNRDCQPSRHRAKLRQHPRQGCYLVGDATRMRSGQFRIFRTQLASIEAVKAETGHSFPKHTHDQFGIGLVEAGAQASLSGRGMVQAEAGDIISVNPNEVHDGMPVGDSRAWSMLYFDPRVIADLLKDIGEGRMGAVEFPSPVIRNAELVATFRALFPLLARKSAPQDALLQDGLLLSLVAAVMSEGAQGPRDIAVPAAIGRARELIDDDPAAPLTLAELADVCGLSHFQFLRAFSKATGLTPHAYLLQRRIQEARRLIAVGTPLAEVAFACGFADQSHMTRLFVRNFGLSPGAYAAAC</sequence>
<protein>
    <submittedName>
        <fullName evidence="5">Transcriptional regulator, AraC family</fullName>
    </submittedName>
</protein>
<dbReference type="STRING" id="363754.RHSP_48123"/>
<dbReference type="Proteomes" id="UP000012429">
    <property type="component" value="Unassembled WGS sequence"/>
</dbReference>
<dbReference type="Gene3D" id="2.60.120.10">
    <property type="entry name" value="Jelly Rolls"/>
    <property type="match status" value="1"/>
</dbReference>
<keyword evidence="6" id="KW-1185">Reference proteome</keyword>
<gene>
    <name evidence="5" type="ORF">RHSP_48123</name>
</gene>
<dbReference type="InterPro" id="IPR003313">
    <property type="entry name" value="AraC-bd"/>
</dbReference>
<dbReference type="GO" id="GO:0043565">
    <property type="term" value="F:sequence-specific DNA binding"/>
    <property type="evidence" value="ECO:0007669"/>
    <property type="project" value="InterPro"/>
</dbReference>
<organism evidence="5 6">
    <name type="scientific">Rhizobium freirei PRF 81</name>
    <dbReference type="NCBI Taxonomy" id="363754"/>
    <lineage>
        <taxon>Bacteria</taxon>
        <taxon>Pseudomonadati</taxon>
        <taxon>Pseudomonadota</taxon>
        <taxon>Alphaproteobacteria</taxon>
        <taxon>Hyphomicrobiales</taxon>
        <taxon>Rhizobiaceae</taxon>
        <taxon>Rhizobium/Agrobacterium group</taxon>
        <taxon>Rhizobium</taxon>
    </lineage>
</organism>
<keyword evidence="1" id="KW-0805">Transcription regulation</keyword>
<dbReference type="InterPro" id="IPR009057">
    <property type="entry name" value="Homeodomain-like_sf"/>
</dbReference>
<dbReference type="PATRIC" id="fig|363754.4.peg.2305"/>
<dbReference type="InterPro" id="IPR050204">
    <property type="entry name" value="AraC_XylS_family_regulators"/>
</dbReference>
<dbReference type="InterPro" id="IPR037923">
    <property type="entry name" value="HTH-like"/>
</dbReference>
<comment type="caution">
    <text evidence="5">The sequence shown here is derived from an EMBL/GenBank/DDBJ whole genome shotgun (WGS) entry which is preliminary data.</text>
</comment>